<feature type="region of interest" description="Disordered" evidence="1">
    <location>
        <begin position="564"/>
        <end position="762"/>
    </location>
</feature>
<accession>A0A391NP13</accession>
<evidence type="ECO:0000313" key="3">
    <source>
        <dbReference type="Proteomes" id="UP000265618"/>
    </source>
</evidence>
<dbReference type="Proteomes" id="UP000265618">
    <property type="component" value="Unassembled WGS sequence"/>
</dbReference>
<feature type="non-terminal residue" evidence="2">
    <location>
        <position position="1"/>
    </location>
</feature>
<name>A0A391NP13_9EUKA</name>
<reference evidence="2 3" key="1">
    <citation type="journal article" date="2018" name="PLoS ONE">
        <title>The draft genome of Kipferlia bialata reveals reductive genome evolution in fornicate parasites.</title>
        <authorList>
            <person name="Tanifuji G."/>
            <person name="Takabayashi S."/>
            <person name="Kume K."/>
            <person name="Takagi M."/>
            <person name="Nakayama T."/>
            <person name="Kamikawa R."/>
            <person name="Inagaki Y."/>
            <person name="Hashimoto T."/>
        </authorList>
    </citation>
    <scope>NUCLEOTIDE SEQUENCE [LARGE SCALE GENOMIC DNA]</scope>
    <source>
        <strain evidence="2">NY0173</strain>
    </source>
</reference>
<feature type="compositionally biased region" description="Low complexity" evidence="1">
    <location>
        <begin position="710"/>
        <end position="719"/>
    </location>
</feature>
<feature type="compositionally biased region" description="Low complexity" evidence="1">
    <location>
        <begin position="586"/>
        <end position="617"/>
    </location>
</feature>
<evidence type="ECO:0000313" key="2">
    <source>
        <dbReference type="EMBL" id="GCA63327.1"/>
    </source>
</evidence>
<feature type="compositionally biased region" description="Basic and acidic residues" evidence="1">
    <location>
        <begin position="732"/>
        <end position="745"/>
    </location>
</feature>
<comment type="caution">
    <text evidence="2">The sequence shown here is derived from an EMBL/GenBank/DDBJ whole genome shotgun (WGS) entry which is preliminary data.</text>
</comment>
<keyword evidence="3" id="KW-1185">Reference proteome</keyword>
<dbReference type="EMBL" id="BDIP01003117">
    <property type="protein sequence ID" value="GCA63327.1"/>
    <property type="molecule type" value="Genomic_DNA"/>
</dbReference>
<feature type="compositionally biased region" description="Polar residues" evidence="1">
    <location>
        <begin position="697"/>
        <end position="709"/>
    </location>
</feature>
<dbReference type="AlphaFoldDB" id="A0A391NP13"/>
<feature type="compositionally biased region" description="Basic and acidic residues" evidence="1">
    <location>
        <begin position="565"/>
        <end position="585"/>
    </location>
</feature>
<feature type="compositionally biased region" description="Low complexity" evidence="1">
    <location>
        <begin position="645"/>
        <end position="676"/>
    </location>
</feature>
<protein>
    <submittedName>
        <fullName evidence="2">Uncharacterized protein</fullName>
    </submittedName>
</protein>
<proteinExistence type="predicted"/>
<sequence length="762" mass="81958">DSLSRNTTSVVNALLTMNEGAGEDQTNNPDAFYCSSASSVAQVIGGVLRWGRSGDGESAALVNVFLDSIVHPAHPYDTPGHGCVYPPSQTVGVYMPLLLSIQTSDAQMVQTMLSLVPHLPSLFTVCETVGKEHGHRVDGTDKEVFLAPRGSTSAESVCERVARLSGTLLPHLLDLYQSAGPTDWSRRHAFLRVLHVFPACFSLHALSAGGASSLPSLGSCTTPPPYESLLLSMVCSGQRRLAMLAGVCIVAYSRAHTATRPCDNSLSHFIKACLSGEEKDVLAYVRYTLPAILLSLTGDSSPSTLRRVWETLPQLLRPVVSDCIRQTVCRAICLLCIWHSTPSLNPVMHAAKACRQLIRQLLGKIVREAECEPNQGQGQQGRLLLWASAARRLLILKECVSSINNPYALTPSPYCAAHDRRLALMETGVWREVRESGSYLPVENTANADTNVYTQALRMTSPLTPSVAMVSNKLQTLNKGVRVVSGQNNPVFKTSRHLPFQPWFYAAPLLCPYTHHMGVGVDAPLPDGFGIVDHMAQRVYASESFLQSIQSSSLLSQDYDYAMPEADKPRKERGTSSDRSRRGSETPRSSSSASSSHKLEGSASMGPRARASRPVVRSRAHSTTESGPTSARGHGLSRSVSKPVRSSGSGKPRTSTGTKTSTTRTSTSAKRGTSAKGPQPLPLTRSRSRDSRPPKSGGSTSMPPLTRSTSSALPLSSMGMGLGLKPRFGRQSAERGGGRDRERSSRGCMSARGSLALPKSNL</sequence>
<organism evidence="2 3">
    <name type="scientific">Kipferlia bialata</name>
    <dbReference type="NCBI Taxonomy" id="797122"/>
    <lineage>
        <taxon>Eukaryota</taxon>
        <taxon>Metamonada</taxon>
        <taxon>Carpediemonas-like organisms</taxon>
        <taxon>Kipferlia</taxon>
    </lineage>
</organism>
<evidence type="ECO:0000256" key="1">
    <source>
        <dbReference type="SAM" id="MobiDB-lite"/>
    </source>
</evidence>
<gene>
    <name evidence="2" type="ORF">KIPB_009303</name>
</gene>